<name>A0A240DY64_9BURK</name>
<keyword evidence="7 13" id="KW-0798">TonB box</keyword>
<dbReference type="InterPro" id="IPR039426">
    <property type="entry name" value="TonB-dep_rcpt-like"/>
</dbReference>
<evidence type="ECO:0000256" key="9">
    <source>
        <dbReference type="ARBA" id="ARBA00023170"/>
    </source>
</evidence>
<keyword evidence="6 14" id="KW-0732">Signal</keyword>
<keyword evidence="5 11" id="KW-0812">Transmembrane</keyword>
<evidence type="ECO:0000313" key="17">
    <source>
        <dbReference type="EMBL" id="SNX28139.1"/>
    </source>
</evidence>
<feature type="short sequence motif" description="TonB C-terminal box" evidence="12">
    <location>
        <begin position="733"/>
        <end position="750"/>
    </location>
</feature>
<evidence type="ECO:0000256" key="13">
    <source>
        <dbReference type="RuleBase" id="RU003357"/>
    </source>
</evidence>
<evidence type="ECO:0000256" key="14">
    <source>
        <dbReference type="SAM" id="SignalP"/>
    </source>
</evidence>
<dbReference type="InterPro" id="IPR012910">
    <property type="entry name" value="Plug_dom"/>
</dbReference>
<dbReference type="NCBIfam" id="TIGR01785">
    <property type="entry name" value="TonB-hemin"/>
    <property type="match status" value="1"/>
</dbReference>
<dbReference type="PROSITE" id="PS01156">
    <property type="entry name" value="TONB_DEPENDENT_REC_2"/>
    <property type="match status" value="1"/>
</dbReference>
<evidence type="ECO:0000256" key="10">
    <source>
        <dbReference type="ARBA" id="ARBA00023237"/>
    </source>
</evidence>
<evidence type="ECO:0000256" key="1">
    <source>
        <dbReference type="ARBA" id="ARBA00004571"/>
    </source>
</evidence>
<evidence type="ECO:0000256" key="4">
    <source>
        <dbReference type="ARBA" id="ARBA00022452"/>
    </source>
</evidence>
<dbReference type="InterPro" id="IPR010917">
    <property type="entry name" value="TonB_rcpt_CS"/>
</dbReference>
<dbReference type="AlphaFoldDB" id="A0A240DY64"/>
<dbReference type="InterPro" id="IPR000531">
    <property type="entry name" value="Beta-barrel_TonB"/>
</dbReference>
<dbReference type="Gene3D" id="2.170.130.10">
    <property type="entry name" value="TonB-dependent receptor, plug domain"/>
    <property type="match status" value="1"/>
</dbReference>
<dbReference type="Proteomes" id="UP000218069">
    <property type="component" value="Unassembled WGS sequence"/>
</dbReference>
<organism evidence="17 18">
    <name type="scientific">Polynucleobacter meluiroseus</name>
    <dbReference type="NCBI Taxonomy" id="1938814"/>
    <lineage>
        <taxon>Bacteria</taxon>
        <taxon>Pseudomonadati</taxon>
        <taxon>Pseudomonadota</taxon>
        <taxon>Betaproteobacteria</taxon>
        <taxon>Burkholderiales</taxon>
        <taxon>Burkholderiaceae</taxon>
        <taxon>Polynucleobacter</taxon>
    </lineage>
</organism>
<accession>A0A240DY64</accession>
<dbReference type="SUPFAM" id="SSF56935">
    <property type="entry name" value="Porins"/>
    <property type="match status" value="1"/>
</dbReference>
<keyword evidence="4 11" id="KW-1134">Transmembrane beta strand</keyword>
<dbReference type="InterPro" id="IPR036942">
    <property type="entry name" value="Beta-barrel_TonB_sf"/>
</dbReference>
<comment type="subcellular location">
    <subcellularLocation>
        <location evidence="1 11">Cell outer membrane</location>
        <topology evidence="1 11">Multi-pass membrane protein</topology>
    </subcellularLocation>
</comment>
<feature type="domain" description="TonB-dependent receptor-like beta-barrel" evidence="15">
    <location>
        <begin position="278"/>
        <end position="703"/>
    </location>
</feature>
<dbReference type="PANTHER" id="PTHR30069">
    <property type="entry name" value="TONB-DEPENDENT OUTER MEMBRANE RECEPTOR"/>
    <property type="match status" value="1"/>
</dbReference>
<dbReference type="Pfam" id="PF00593">
    <property type="entry name" value="TonB_dep_Rec_b-barrel"/>
    <property type="match status" value="1"/>
</dbReference>
<evidence type="ECO:0000259" key="15">
    <source>
        <dbReference type="Pfam" id="PF00593"/>
    </source>
</evidence>
<dbReference type="InterPro" id="IPR010949">
    <property type="entry name" value="TonB_Hb/transfer/lactofer_rcpt"/>
</dbReference>
<dbReference type="Pfam" id="PF07715">
    <property type="entry name" value="Plug"/>
    <property type="match status" value="1"/>
</dbReference>
<dbReference type="PANTHER" id="PTHR30069:SF29">
    <property type="entry name" value="HEMOGLOBIN AND HEMOGLOBIN-HAPTOGLOBIN-BINDING PROTEIN 1-RELATED"/>
    <property type="match status" value="1"/>
</dbReference>
<dbReference type="OrthoDB" id="9764669at2"/>
<keyword evidence="3 11" id="KW-0813">Transport</keyword>
<keyword evidence="10 11" id="KW-0998">Cell outer membrane</keyword>
<dbReference type="EMBL" id="OANS01000001">
    <property type="protein sequence ID" value="SNX28139.1"/>
    <property type="molecule type" value="Genomic_DNA"/>
</dbReference>
<proteinExistence type="inferred from homology"/>
<dbReference type="InterPro" id="IPR011276">
    <property type="entry name" value="TonB_haem/Hb_rcpt"/>
</dbReference>
<dbReference type="CDD" id="cd01347">
    <property type="entry name" value="ligand_gated_channel"/>
    <property type="match status" value="1"/>
</dbReference>
<dbReference type="GO" id="GO:0044718">
    <property type="term" value="P:siderophore transmembrane transport"/>
    <property type="evidence" value="ECO:0007669"/>
    <property type="project" value="TreeGrafter"/>
</dbReference>
<evidence type="ECO:0000256" key="6">
    <source>
        <dbReference type="ARBA" id="ARBA00022729"/>
    </source>
</evidence>
<evidence type="ECO:0000259" key="16">
    <source>
        <dbReference type="Pfam" id="PF07715"/>
    </source>
</evidence>
<feature type="domain" description="TonB-dependent receptor plug" evidence="16">
    <location>
        <begin position="65"/>
        <end position="184"/>
    </location>
</feature>
<evidence type="ECO:0000256" key="8">
    <source>
        <dbReference type="ARBA" id="ARBA00023136"/>
    </source>
</evidence>
<evidence type="ECO:0000256" key="11">
    <source>
        <dbReference type="PROSITE-ProRule" id="PRU01360"/>
    </source>
</evidence>
<reference evidence="18" key="1">
    <citation type="submission" date="2017-08" db="EMBL/GenBank/DDBJ databases">
        <authorList>
            <person name="Varghese N."/>
            <person name="Submissions S."/>
        </authorList>
    </citation>
    <scope>NUCLEOTIDE SEQUENCE [LARGE SCALE GENOMIC DNA]</scope>
    <source>
        <strain evidence="18">AP-Melu-1000-B4</strain>
    </source>
</reference>
<protein>
    <submittedName>
        <fullName evidence="17">Hemoglobin/transferrin/lactoferrin receptor protein</fullName>
    </submittedName>
</protein>
<keyword evidence="9 17" id="KW-0675">Receptor</keyword>
<dbReference type="PROSITE" id="PS52016">
    <property type="entry name" value="TONB_DEPENDENT_REC_3"/>
    <property type="match status" value="1"/>
</dbReference>
<evidence type="ECO:0000256" key="7">
    <source>
        <dbReference type="ARBA" id="ARBA00023077"/>
    </source>
</evidence>
<dbReference type="InterPro" id="IPR037066">
    <property type="entry name" value="Plug_dom_sf"/>
</dbReference>
<evidence type="ECO:0000256" key="3">
    <source>
        <dbReference type="ARBA" id="ARBA00022448"/>
    </source>
</evidence>
<evidence type="ECO:0000256" key="12">
    <source>
        <dbReference type="PROSITE-ProRule" id="PRU10144"/>
    </source>
</evidence>
<sequence>MGPVFEIRKIAVLIALFCSALASQAQSNVSGNGETVNALKGEATQTEQDLKEVTVSSTRSMRRVDNAPNVVTVTTAEDIQELGARNVSDVFKNSVDVTVPQQTARFSLAVGSQGRAAEESINIRGLQGNNVLLLVDGIRIPNAFSFGALSTGRGNFLDVDGYRKIEVVRGPSSTQYGSDGLAGIVNFQTFNPTDFIKTGEDKGGFAKTAYSSVDKSSNTTFGYAGKNDQVQGLILGNVSAGHQYQNQGSDYSTGTTRSAPNPADYGNWYVLSKGLVAINSANKLGLTYESQSVNRNVNNLSDLGSSGGAWGRLNVVSSTANDTTTKNRVSGDYNYQDRAGEYIQKANVMLYFQDASVKQQSYQMQSGTIPSPWRARNNSYSQNTYGINSTLESNTTALVNQRLTYGFDWSSANISSQITAAGNGVSITPAPQSIYELSGAFLQSEMEFGNLSLIPALRYDAYSIKPQSGASAINSGSAVSPRVGAVWNITKEFRPFANWGTAFSAPTPDQALPSYAGFAGPVPYKSIPNPDLKPQTGIGYELGMRGKVEQWRYQASVYSNNYSNFISQVSTPTNPIIFQYQNLNQVTINGWDLRTDWIFRKGWQANAAMAYSQGTQKQDGVSAPLNTIQPLRGILGLRYDSAEWGGFANWVWNQGKSASKVNFNGNTGGTPNQFLSPASSVLNLTAYWKPSKQLTFNFNVNNVFNSTYWNWSSVQKTVTTVSTPSYNANAVQQSATSAPRNAQISVRYDF</sequence>
<dbReference type="NCBIfam" id="TIGR01786">
    <property type="entry name" value="TonB-hemlactrns"/>
    <property type="match status" value="1"/>
</dbReference>
<feature type="signal peptide" evidence="14">
    <location>
        <begin position="1"/>
        <end position="25"/>
    </location>
</feature>
<evidence type="ECO:0000313" key="18">
    <source>
        <dbReference type="Proteomes" id="UP000218069"/>
    </source>
</evidence>
<dbReference type="GO" id="GO:0015344">
    <property type="term" value="F:siderophore uptake transmembrane transporter activity"/>
    <property type="evidence" value="ECO:0007669"/>
    <property type="project" value="TreeGrafter"/>
</dbReference>
<keyword evidence="18" id="KW-1185">Reference proteome</keyword>
<dbReference type="Gene3D" id="2.40.170.20">
    <property type="entry name" value="TonB-dependent receptor, beta-barrel domain"/>
    <property type="match status" value="1"/>
</dbReference>
<gene>
    <name evidence="17" type="ORF">SAMN06295945_0460</name>
</gene>
<keyword evidence="8 11" id="KW-0472">Membrane</keyword>
<comment type="similarity">
    <text evidence="2 11 13">Belongs to the TonB-dependent receptor family.</text>
</comment>
<feature type="chain" id="PRO_5012467164" evidence="14">
    <location>
        <begin position="26"/>
        <end position="750"/>
    </location>
</feature>
<dbReference type="GO" id="GO:0015232">
    <property type="term" value="F:heme transmembrane transporter activity"/>
    <property type="evidence" value="ECO:0007669"/>
    <property type="project" value="InterPro"/>
</dbReference>
<evidence type="ECO:0000256" key="5">
    <source>
        <dbReference type="ARBA" id="ARBA00022692"/>
    </source>
</evidence>
<dbReference type="GO" id="GO:0009279">
    <property type="term" value="C:cell outer membrane"/>
    <property type="evidence" value="ECO:0007669"/>
    <property type="project" value="UniProtKB-SubCell"/>
</dbReference>
<evidence type="ECO:0000256" key="2">
    <source>
        <dbReference type="ARBA" id="ARBA00009810"/>
    </source>
</evidence>